<proteinExistence type="predicted"/>
<organism evidence="1 2">
    <name type="scientific">Xanthomonas phage MUD8-T1</name>
    <dbReference type="NCBI Taxonomy" id="2886033"/>
    <lineage>
        <taxon>Viruses</taxon>
        <taxon>Duplodnaviria</taxon>
        <taxon>Heunggongvirae</taxon>
        <taxon>Uroviricota</taxon>
        <taxon>Caudoviricetes</taxon>
        <taxon>Autographivirales</taxon>
        <taxon>Autonotataviridae</taxon>
        <taxon>Gujervirinae</taxon>
        <taxon>Pradovirus</taxon>
        <taxon>Pradovirus MUD8T1</taxon>
    </lineage>
</organism>
<protein>
    <recommendedName>
        <fullName evidence="3">Tail fiber protein</fullName>
    </recommendedName>
</protein>
<name>A0AAE9C8B9_9CAUD</name>
<sequence>MANKLINMAIQTTDWALGLLKVGSASEARAYLGTGGGGGGAVDSVNGQTGEVVLTAEDVGAAEAGAPVSSFPNDAGYLTDADIPGSPVLSVNGETGAVILSASDIGAATSAQGTKADSALQSGDLAPVAFSGTYASLSGKPTLGSAAAQNVTAFATSGQGTKADTALQSVPTRLDGARGYNTDPHSDELISICANGLGNPKPALEVWSDDGVTQANISVTTYGVNGGGIMHSRMANGTRSAPTAVTAEQIYGGYGARPYHTGGDFFASSPVSIHWVAKELQQPNSKGGALRILTTPIGGNTRKINTSFAPDGDLIVSESLLDRNPYSALAGRGVAVVRTGAVPAVTHSMQFGGGGNPMSGFSASCAQGTAEAPQATIQNQSSYFGFFGHNGSSFTSSVGLLSFRATANWTPTSTPCRFGVEITGPNTTARREVLAIASEGFMYLANSLAAPSGSVGSGGYLYVEGGALKFRGGNGTVTTIAAA</sequence>
<keyword evidence="2" id="KW-1185">Reference proteome</keyword>
<dbReference type="EMBL" id="OK258138">
    <property type="protein sequence ID" value="UGL61157.1"/>
    <property type="molecule type" value="Genomic_DNA"/>
</dbReference>
<evidence type="ECO:0008006" key="3">
    <source>
        <dbReference type="Google" id="ProtNLM"/>
    </source>
</evidence>
<evidence type="ECO:0000313" key="2">
    <source>
        <dbReference type="Proteomes" id="UP000828597"/>
    </source>
</evidence>
<dbReference type="Proteomes" id="UP000828597">
    <property type="component" value="Segment"/>
</dbReference>
<evidence type="ECO:0000313" key="1">
    <source>
        <dbReference type="EMBL" id="UGL61157.1"/>
    </source>
</evidence>
<accession>A0AAE9C8B9</accession>
<reference evidence="1 2" key="1">
    <citation type="submission" date="2021-09" db="EMBL/GenBank/DDBJ databases">
        <authorList>
            <person name="Bringhurst R.M."/>
        </authorList>
    </citation>
    <scope>NUCLEOTIDE SEQUENCE [LARGE SCALE GENOMIC DNA]</scope>
</reference>